<comment type="similarity">
    <text evidence="1">Belongs to the LysR transcriptional regulatory family.</text>
</comment>
<keyword evidence="2" id="KW-0805">Transcription regulation</keyword>
<evidence type="ECO:0000256" key="2">
    <source>
        <dbReference type="ARBA" id="ARBA00023015"/>
    </source>
</evidence>
<dbReference type="GO" id="GO:0003677">
    <property type="term" value="F:DNA binding"/>
    <property type="evidence" value="ECO:0007669"/>
    <property type="project" value="UniProtKB-KW"/>
</dbReference>
<dbReference type="SUPFAM" id="SSF46785">
    <property type="entry name" value="Winged helix' DNA-binding domain"/>
    <property type="match status" value="1"/>
</dbReference>
<evidence type="ECO:0000256" key="4">
    <source>
        <dbReference type="ARBA" id="ARBA00023163"/>
    </source>
</evidence>
<dbReference type="PANTHER" id="PTHR30346">
    <property type="entry name" value="TRANSCRIPTIONAL DUAL REGULATOR HCAR-RELATED"/>
    <property type="match status" value="1"/>
</dbReference>
<dbReference type="Pfam" id="PF00126">
    <property type="entry name" value="HTH_1"/>
    <property type="match status" value="1"/>
</dbReference>
<name>A0A5B8L6G9_9HYPH</name>
<evidence type="ECO:0000256" key="1">
    <source>
        <dbReference type="ARBA" id="ARBA00009437"/>
    </source>
</evidence>
<dbReference type="InterPro" id="IPR036390">
    <property type="entry name" value="WH_DNA-bd_sf"/>
</dbReference>
<dbReference type="FunFam" id="1.10.10.10:FF:000001">
    <property type="entry name" value="LysR family transcriptional regulator"/>
    <property type="match status" value="1"/>
</dbReference>
<keyword evidence="3" id="KW-0238">DNA-binding</keyword>
<dbReference type="InterPro" id="IPR000847">
    <property type="entry name" value="LysR_HTH_N"/>
</dbReference>
<dbReference type="Gene3D" id="3.40.190.10">
    <property type="entry name" value="Periplasmic binding protein-like II"/>
    <property type="match status" value="2"/>
</dbReference>
<feature type="domain" description="HTH lysR-type" evidence="5">
    <location>
        <begin position="1"/>
        <end position="56"/>
    </location>
</feature>
<dbReference type="Gene3D" id="1.10.10.10">
    <property type="entry name" value="Winged helix-like DNA-binding domain superfamily/Winged helix DNA-binding domain"/>
    <property type="match status" value="1"/>
</dbReference>
<dbReference type="GO" id="GO:0003700">
    <property type="term" value="F:DNA-binding transcription factor activity"/>
    <property type="evidence" value="ECO:0007669"/>
    <property type="project" value="InterPro"/>
</dbReference>
<sequence>MRHLRCFVEVARHGSITRAAQALNTVQPSLSRTLRELEDEIGGALFERTGRGLVLTSAGEILMRHVGVGLSQISKGIRQAQEPRGAQIVTMGVLPNVARTVAPRAIARFKANFPGTDVRVVFFPTSALIDHLQEGGVDFLFGRLFSPERLKGVSFEHLYSEPLVFVAHPDHPLAGRPEVTLGDIDAGLVLVPPPGTIIRSELDKFTVAHGLAEFSNKIESILFEFVRAYLARADATACIPLGAVRPELGDRRLVRLNIATDEMVSSVGLSFASGREINPAAAALASVIREEAAIYAMP</sequence>
<dbReference type="Proteomes" id="UP000321389">
    <property type="component" value="Chromosome"/>
</dbReference>
<reference evidence="6" key="1">
    <citation type="submission" date="2020-04" db="EMBL/GenBank/DDBJ databases">
        <title>Nitratireductor sp. nov. isolated from mangrove soil.</title>
        <authorList>
            <person name="Ye Y."/>
        </authorList>
    </citation>
    <scope>NUCLEOTIDE SEQUENCE</scope>
    <source>
        <strain evidence="6">SY7</strain>
    </source>
</reference>
<dbReference type="OrthoDB" id="9814165at2"/>
<dbReference type="EMBL" id="CP042301">
    <property type="protein sequence ID" value="QDZ03323.1"/>
    <property type="molecule type" value="Genomic_DNA"/>
</dbReference>
<gene>
    <name evidence="6" type="ORF">FQ775_12735</name>
</gene>
<proteinExistence type="inferred from homology"/>
<evidence type="ECO:0000256" key="3">
    <source>
        <dbReference type="ARBA" id="ARBA00023125"/>
    </source>
</evidence>
<evidence type="ECO:0000313" key="7">
    <source>
        <dbReference type="Proteomes" id="UP000321389"/>
    </source>
</evidence>
<dbReference type="PRINTS" id="PR00039">
    <property type="entry name" value="HTHLYSR"/>
</dbReference>
<dbReference type="Pfam" id="PF03466">
    <property type="entry name" value="LysR_substrate"/>
    <property type="match status" value="1"/>
</dbReference>
<keyword evidence="7" id="KW-1185">Reference proteome</keyword>
<protein>
    <submittedName>
        <fullName evidence="6">LysR family transcriptional regulator</fullName>
    </submittedName>
</protein>
<keyword evidence="4" id="KW-0804">Transcription</keyword>
<dbReference type="AlphaFoldDB" id="A0A5B8L6G9"/>
<accession>A0A5B8L6G9</accession>
<dbReference type="InterPro" id="IPR036388">
    <property type="entry name" value="WH-like_DNA-bd_sf"/>
</dbReference>
<organism evidence="6 7">
    <name type="scientific">Nitratireductor mangrovi</name>
    <dbReference type="NCBI Taxonomy" id="2599600"/>
    <lineage>
        <taxon>Bacteria</taxon>
        <taxon>Pseudomonadati</taxon>
        <taxon>Pseudomonadota</taxon>
        <taxon>Alphaproteobacteria</taxon>
        <taxon>Hyphomicrobiales</taxon>
        <taxon>Phyllobacteriaceae</taxon>
        <taxon>Nitratireductor</taxon>
    </lineage>
</organism>
<dbReference type="SUPFAM" id="SSF53850">
    <property type="entry name" value="Periplasmic binding protein-like II"/>
    <property type="match status" value="1"/>
</dbReference>
<evidence type="ECO:0000259" key="5">
    <source>
        <dbReference type="PROSITE" id="PS50931"/>
    </source>
</evidence>
<dbReference type="KEGG" id="niy:FQ775_12735"/>
<dbReference type="InterPro" id="IPR005119">
    <property type="entry name" value="LysR_subst-bd"/>
</dbReference>
<dbReference type="PANTHER" id="PTHR30346:SF9">
    <property type="entry name" value="LYSR FAMILY TRANSCRIPTIONAL REGULATOR"/>
    <property type="match status" value="1"/>
</dbReference>
<dbReference type="PROSITE" id="PS50931">
    <property type="entry name" value="HTH_LYSR"/>
    <property type="match status" value="1"/>
</dbReference>
<dbReference type="GO" id="GO:0032993">
    <property type="term" value="C:protein-DNA complex"/>
    <property type="evidence" value="ECO:0007669"/>
    <property type="project" value="TreeGrafter"/>
</dbReference>
<evidence type="ECO:0000313" key="6">
    <source>
        <dbReference type="EMBL" id="QDZ03323.1"/>
    </source>
</evidence>